<keyword evidence="9" id="KW-1185">Reference proteome</keyword>
<keyword evidence="3" id="KW-0479">Metal-binding</keyword>
<reference evidence="9" key="1">
    <citation type="journal article" date="2014" name="Genome Announc.">
        <title>Draft genome sequence of Weissella oryzae SG25T, isolated from fermented rice grains.</title>
        <authorList>
            <person name="Tanizawa Y."/>
            <person name="Fujisawa T."/>
            <person name="Mochizuki T."/>
            <person name="Kaminuma E."/>
            <person name="Suzuki Y."/>
            <person name="Nakamura Y."/>
            <person name="Tohno M."/>
        </authorList>
    </citation>
    <scope>NUCLEOTIDE SEQUENCE [LARGE SCALE GENOMIC DNA]</scope>
    <source>
        <strain evidence="9">DSM 25784 / JCM 18191 / LMG 30913 / SG25</strain>
    </source>
</reference>
<evidence type="ECO:0000256" key="2">
    <source>
        <dbReference type="ARBA" id="ARBA00022670"/>
    </source>
</evidence>
<accession>A0A069CTP1</accession>
<dbReference type="GO" id="GO:0046872">
    <property type="term" value="F:metal ion binding"/>
    <property type="evidence" value="ECO:0007669"/>
    <property type="project" value="UniProtKB-KW"/>
</dbReference>
<dbReference type="PANTHER" id="PTHR30471:SF3">
    <property type="entry name" value="UPF0758 PROTEIN YEES-RELATED"/>
    <property type="match status" value="1"/>
</dbReference>
<keyword evidence="5" id="KW-0862">Zinc</keyword>
<dbReference type="eggNOG" id="COG2003">
    <property type="taxonomic scope" value="Bacteria"/>
</dbReference>
<evidence type="ECO:0000256" key="4">
    <source>
        <dbReference type="ARBA" id="ARBA00022801"/>
    </source>
</evidence>
<dbReference type="EMBL" id="DF820487">
    <property type="protein sequence ID" value="GAK30613.1"/>
    <property type="molecule type" value="Genomic_DNA"/>
</dbReference>
<dbReference type="PROSITE" id="PS50249">
    <property type="entry name" value="MPN"/>
    <property type="match status" value="1"/>
</dbReference>
<proteinExistence type="inferred from homology"/>
<evidence type="ECO:0000313" key="8">
    <source>
        <dbReference type="EMBL" id="GAK30613.1"/>
    </source>
</evidence>
<dbReference type="Gene3D" id="3.40.140.10">
    <property type="entry name" value="Cytidine Deaminase, domain 2"/>
    <property type="match status" value="1"/>
</dbReference>
<dbReference type="OrthoDB" id="9804482at2"/>
<evidence type="ECO:0000259" key="7">
    <source>
        <dbReference type="PROSITE" id="PS50249"/>
    </source>
</evidence>
<gene>
    <name evidence="8" type="primary">radC</name>
    <name evidence="8" type="ORF">WOSG25_040530</name>
</gene>
<feature type="domain" description="MPN" evidence="7">
    <location>
        <begin position="3"/>
        <end position="125"/>
    </location>
</feature>
<evidence type="ECO:0000313" key="9">
    <source>
        <dbReference type="Proteomes" id="UP000030643"/>
    </source>
</evidence>
<dbReference type="InterPro" id="IPR001405">
    <property type="entry name" value="UPF0758"/>
</dbReference>
<evidence type="ECO:0000256" key="5">
    <source>
        <dbReference type="ARBA" id="ARBA00022833"/>
    </source>
</evidence>
<dbReference type="AlphaFoldDB" id="A0A069CTP1"/>
<keyword evidence="4" id="KW-0378">Hydrolase</keyword>
<comment type="similarity">
    <text evidence="1">Belongs to the UPF0758 family.</text>
</comment>
<dbReference type="GO" id="GO:0006508">
    <property type="term" value="P:proteolysis"/>
    <property type="evidence" value="ECO:0007669"/>
    <property type="project" value="UniProtKB-KW"/>
</dbReference>
<sequence length="144" mass="16355">MEMIKSVQQLGQIMVNKIGTAVQEECWVVGLSTQMAVLIMQRVALGSVDHVDVQPRDIFRPLIAMNVYGFVLIHNHPSNNLNLSENDEKFKIQIEICSKIIQCHFLDFIVVTRQEFISQRSINRMPQISLAEVILPFTDSVGLC</sequence>
<dbReference type="PANTHER" id="PTHR30471">
    <property type="entry name" value="DNA REPAIR PROTEIN RADC"/>
    <property type="match status" value="1"/>
</dbReference>
<dbReference type="Proteomes" id="UP000030643">
    <property type="component" value="Unassembled WGS sequence"/>
</dbReference>
<dbReference type="Pfam" id="PF04002">
    <property type="entry name" value="RadC"/>
    <property type="match status" value="1"/>
</dbReference>
<keyword evidence="2" id="KW-0645">Protease</keyword>
<organism evidence="8 9">
    <name type="scientific">Weissella oryzae (strain DSM 25784 / JCM 18191 / LMG 30913 / SG25)</name>
    <dbReference type="NCBI Taxonomy" id="1329250"/>
    <lineage>
        <taxon>Bacteria</taxon>
        <taxon>Bacillati</taxon>
        <taxon>Bacillota</taxon>
        <taxon>Bacilli</taxon>
        <taxon>Lactobacillales</taxon>
        <taxon>Lactobacillaceae</taxon>
        <taxon>Weissella</taxon>
    </lineage>
</organism>
<dbReference type="STRING" id="1329250.WOSG25_040530"/>
<dbReference type="RefSeq" id="WP_052348527.1">
    <property type="nucleotide sequence ID" value="NZ_DF820487.1"/>
</dbReference>
<protein>
    <submittedName>
        <fullName evidence="8">DNA repair protein RadC</fullName>
    </submittedName>
</protein>
<keyword evidence="6" id="KW-0482">Metalloprotease</keyword>
<evidence type="ECO:0000256" key="6">
    <source>
        <dbReference type="ARBA" id="ARBA00023049"/>
    </source>
</evidence>
<evidence type="ECO:0000256" key="3">
    <source>
        <dbReference type="ARBA" id="ARBA00022723"/>
    </source>
</evidence>
<dbReference type="GO" id="GO:0008237">
    <property type="term" value="F:metallopeptidase activity"/>
    <property type="evidence" value="ECO:0007669"/>
    <property type="project" value="UniProtKB-KW"/>
</dbReference>
<name>A0A069CTP1_WEIOS</name>
<evidence type="ECO:0000256" key="1">
    <source>
        <dbReference type="ARBA" id="ARBA00010243"/>
    </source>
</evidence>
<dbReference type="InterPro" id="IPR037518">
    <property type="entry name" value="MPN"/>
</dbReference>
<dbReference type="InterPro" id="IPR025657">
    <property type="entry name" value="RadC_JAB"/>
</dbReference>